<organism evidence="1 2">
    <name type="scientific">Eleusine coracana subsp. coracana</name>
    <dbReference type="NCBI Taxonomy" id="191504"/>
    <lineage>
        <taxon>Eukaryota</taxon>
        <taxon>Viridiplantae</taxon>
        <taxon>Streptophyta</taxon>
        <taxon>Embryophyta</taxon>
        <taxon>Tracheophyta</taxon>
        <taxon>Spermatophyta</taxon>
        <taxon>Magnoliopsida</taxon>
        <taxon>Liliopsida</taxon>
        <taxon>Poales</taxon>
        <taxon>Poaceae</taxon>
        <taxon>PACMAD clade</taxon>
        <taxon>Chloridoideae</taxon>
        <taxon>Cynodonteae</taxon>
        <taxon>Eleusininae</taxon>
        <taxon>Eleusine</taxon>
    </lineage>
</organism>
<dbReference type="Proteomes" id="UP001054889">
    <property type="component" value="Unassembled WGS sequence"/>
</dbReference>
<proteinExistence type="predicted"/>
<dbReference type="AlphaFoldDB" id="A0AAV5FFZ1"/>
<dbReference type="EMBL" id="BQKI01000085">
    <property type="protein sequence ID" value="GJN34674.1"/>
    <property type="molecule type" value="Genomic_DNA"/>
</dbReference>
<protein>
    <submittedName>
        <fullName evidence="1">Uncharacterized protein</fullName>
    </submittedName>
</protein>
<evidence type="ECO:0000313" key="2">
    <source>
        <dbReference type="Proteomes" id="UP001054889"/>
    </source>
</evidence>
<sequence>MEHLLHLMRRHATGTRYLIKHHPCLVPHGNRTIYTTRLVERVWRLFLTNRPPASTTWSATWRTLTTGTSASGETSS</sequence>
<gene>
    <name evidence="1" type="primary">gb23358</name>
    <name evidence="1" type="ORF">PR202_gb23358</name>
</gene>
<evidence type="ECO:0000313" key="1">
    <source>
        <dbReference type="EMBL" id="GJN34674.1"/>
    </source>
</evidence>
<keyword evidence="2" id="KW-1185">Reference proteome</keyword>
<accession>A0AAV5FFZ1</accession>
<reference evidence="1" key="2">
    <citation type="submission" date="2021-12" db="EMBL/GenBank/DDBJ databases">
        <title>Resequencing data analysis of finger millet.</title>
        <authorList>
            <person name="Hatakeyama M."/>
            <person name="Aluri S."/>
            <person name="Balachadran M.T."/>
            <person name="Sivarajan S.R."/>
            <person name="Poveda L."/>
            <person name="Shimizu-Inatsugi R."/>
            <person name="Schlapbach R."/>
            <person name="Sreeman S.M."/>
            <person name="Shimizu K.K."/>
        </authorList>
    </citation>
    <scope>NUCLEOTIDE SEQUENCE</scope>
</reference>
<reference evidence="1" key="1">
    <citation type="journal article" date="2018" name="DNA Res.">
        <title>Multiple hybrid de novo genome assembly of finger millet, an orphan allotetraploid crop.</title>
        <authorList>
            <person name="Hatakeyama M."/>
            <person name="Aluri S."/>
            <person name="Balachadran M.T."/>
            <person name="Sivarajan S.R."/>
            <person name="Patrignani A."/>
            <person name="Gruter S."/>
            <person name="Poveda L."/>
            <person name="Shimizu-Inatsugi R."/>
            <person name="Baeten J."/>
            <person name="Francoijs K.J."/>
            <person name="Nataraja K.N."/>
            <person name="Reddy Y.A.N."/>
            <person name="Phadnis S."/>
            <person name="Ravikumar R.L."/>
            <person name="Schlapbach R."/>
            <person name="Sreeman S.M."/>
            <person name="Shimizu K.K."/>
        </authorList>
    </citation>
    <scope>NUCLEOTIDE SEQUENCE</scope>
</reference>
<name>A0AAV5FFZ1_ELECO</name>
<comment type="caution">
    <text evidence="1">The sequence shown here is derived from an EMBL/GenBank/DDBJ whole genome shotgun (WGS) entry which is preliminary data.</text>
</comment>